<dbReference type="EMBL" id="CP015220">
    <property type="protein sequence ID" value="AMY22340.1"/>
    <property type="molecule type" value="Genomic_DNA"/>
</dbReference>
<dbReference type="PROSITE" id="PS00880">
    <property type="entry name" value="ACB_1"/>
    <property type="match status" value="1"/>
</dbReference>
<gene>
    <name evidence="3" type="ORF">A3Q41_01025</name>
</gene>
<dbReference type="GO" id="GO:0006631">
    <property type="term" value="P:fatty acid metabolic process"/>
    <property type="evidence" value="ECO:0007669"/>
    <property type="project" value="TreeGrafter"/>
</dbReference>
<dbReference type="KEGG" id="rhs:A3Q41_01025"/>
<dbReference type="InterPro" id="IPR014352">
    <property type="entry name" value="FERM/acyl-CoA-bd_prot_sf"/>
</dbReference>
<keyword evidence="4" id="KW-1185">Reference proteome</keyword>
<dbReference type="PANTHER" id="PTHR23310">
    <property type="entry name" value="ACYL-COA-BINDING PROTEIN, ACBP"/>
    <property type="match status" value="1"/>
</dbReference>
<reference evidence="3 4" key="1">
    <citation type="journal article" date="2016" name="Genome Announc.">
        <title>Complete Genome and Plasmid Sequences for Rhodococcus fascians D188 and Draft Sequences for Rhodococcus Isolates PBTS 1 and PBTS 2.</title>
        <authorList>
            <person name="Stamler R.A."/>
            <person name="Vereecke D."/>
            <person name="Zhang Y."/>
            <person name="Schilkey F."/>
            <person name="Devitt N."/>
            <person name="Randall J.J."/>
        </authorList>
    </citation>
    <scope>NUCLEOTIDE SEQUENCE [LARGE SCALE GENOMIC DNA]</scope>
    <source>
        <strain evidence="3 4">PBTS2</strain>
    </source>
</reference>
<evidence type="ECO:0000313" key="3">
    <source>
        <dbReference type="EMBL" id="AMY22340.1"/>
    </source>
</evidence>
<dbReference type="Pfam" id="PF00887">
    <property type="entry name" value="ACBP"/>
    <property type="match status" value="1"/>
</dbReference>
<evidence type="ECO:0000313" key="4">
    <source>
        <dbReference type="Proteomes" id="UP000076038"/>
    </source>
</evidence>
<accession>A0A260U1D3</accession>
<dbReference type="PROSITE" id="PS51228">
    <property type="entry name" value="ACB_2"/>
    <property type="match status" value="1"/>
</dbReference>
<dbReference type="RefSeq" id="WP_032364582.1">
    <property type="nucleotide sequence ID" value="NZ_CAKKLU010000001.1"/>
</dbReference>
<organism evidence="3 4">
    <name type="scientific">Rhodococcoides fascians</name>
    <name type="common">Rhodococcus fascians</name>
    <dbReference type="NCBI Taxonomy" id="1828"/>
    <lineage>
        <taxon>Bacteria</taxon>
        <taxon>Bacillati</taxon>
        <taxon>Actinomycetota</taxon>
        <taxon>Actinomycetes</taxon>
        <taxon>Mycobacteriales</taxon>
        <taxon>Nocardiaceae</taxon>
        <taxon>Rhodococcoides</taxon>
    </lineage>
</organism>
<proteinExistence type="predicted"/>
<feature type="domain" description="ACB" evidence="2">
    <location>
        <begin position="4"/>
        <end position="86"/>
    </location>
</feature>
<dbReference type="PATRIC" id="fig|1653479.3.peg.1044"/>
<name>A0A143QH18_RHOFA</name>
<dbReference type="InterPro" id="IPR000582">
    <property type="entry name" value="Acyl-CoA-binding_protein"/>
</dbReference>
<keyword evidence="1" id="KW-0446">Lipid-binding</keyword>
<dbReference type="Gene3D" id="1.20.80.10">
    <property type="match status" value="1"/>
</dbReference>
<dbReference type="PRINTS" id="PR00689">
    <property type="entry name" value="ACOABINDINGP"/>
</dbReference>
<reference evidence="4" key="2">
    <citation type="submission" date="2016-04" db="EMBL/GenBank/DDBJ databases">
        <title>Complete Genome and Plasmid Sequences for Rhodococcus fascians D188 and Draft Sequences for Rhodococcus spp. Isolates PBTS 1 and PBTS 2.</title>
        <authorList>
            <person name="Stamer R."/>
            <person name="Vereecke D."/>
            <person name="Zhang Y."/>
            <person name="Schilkey F."/>
            <person name="Devitt N."/>
            <person name="Randall J."/>
        </authorList>
    </citation>
    <scope>NUCLEOTIDE SEQUENCE [LARGE SCALE GENOMIC DNA]</scope>
    <source>
        <strain evidence="4">PBTS2</strain>
    </source>
</reference>
<dbReference type="InterPro" id="IPR022408">
    <property type="entry name" value="Acyl-CoA-binding_prot_CS"/>
</dbReference>
<evidence type="ECO:0000259" key="2">
    <source>
        <dbReference type="PROSITE" id="PS51228"/>
    </source>
</evidence>
<sequence>MSDLDQSFADAQVDVKKLTSKPSNDDLLRLYSLFKQGSIGDVTGKRPGRLDMVNRAKFDAWAKLEGTSQDSAKQQYVDLVTALLAG</sequence>
<dbReference type="OrthoDB" id="5625302at2"/>
<dbReference type="AlphaFoldDB" id="A0A143QH18"/>
<dbReference type="InterPro" id="IPR035984">
    <property type="entry name" value="Acyl-CoA-binding_sf"/>
</dbReference>
<protein>
    <recommendedName>
        <fullName evidence="2">ACB domain-containing protein</fullName>
    </recommendedName>
</protein>
<evidence type="ECO:0000256" key="1">
    <source>
        <dbReference type="ARBA" id="ARBA00023121"/>
    </source>
</evidence>
<dbReference type="PANTHER" id="PTHR23310:SF62">
    <property type="entry name" value="ACYL-COA BINDING PROTEIN 1, ISOFORM A"/>
    <property type="match status" value="1"/>
</dbReference>
<dbReference type="Proteomes" id="UP000076038">
    <property type="component" value="Chromosome"/>
</dbReference>
<dbReference type="SUPFAM" id="SSF47027">
    <property type="entry name" value="Acyl-CoA binding protein"/>
    <property type="match status" value="1"/>
</dbReference>
<dbReference type="GO" id="GO:0000062">
    <property type="term" value="F:fatty-acyl-CoA binding"/>
    <property type="evidence" value="ECO:0007669"/>
    <property type="project" value="InterPro"/>
</dbReference>
<accession>A0A143QH18</accession>
<dbReference type="GeneID" id="93551030"/>